<proteinExistence type="predicted"/>
<feature type="region of interest" description="Disordered" evidence="1">
    <location>
        <begin position="1"/>
        <end position="23"/>
    </location>
</feature>
<dbReference type="Proteomes" id="UP000305202">
    <property type="component" value="Unassembled WGS sequence"/>
</dbReference>
<reference evidence="2 3" key="1">
    <citation type="submission" date="2019-04" db="EMBL/GenBank/DDBJ databases">
        <authorList>
            <person name="Li M."/>
            <person name="Gao C."/>
        </authorList>
    </citation>
    <scope>NUCLEOTIDE SEQUENCE [LARGE SCALE GENOMIC DNA]</scope>
    <source>
        <strain evidence="2 3">BGMRC 2031</strain>
    </source>
</reference>
<dbReference type="EMBL" id="SZPQ01000022">
    <property type="protein sequence ID" value="TKI05101.1"/>
    <property type="molecule type" value="Genomic_DNA"/>
</dbReference>
<evidence type="ECO:0000256" key="1">
    <source>
        <dbReference type="SAM" id="MobiDB-lite"/>
    </source>
</evidence>
<sequence>MLPLDNNPIETSRTGGGRSPPKLTLGDITSIGSNYSTENQLIMGNIEVTDGALYLRNTRVLRSMANKYSLVKCCNRQMKLSNVTVEGDVWSLNGGIKIKQDSEFITSHRADKMIRDIRNIRAINGNIALINVLAKNVQSHGGRVDLRRGSHILGDVFVDDASRFFIKNARIDGLLKTSGNQLIIGDNTFIRRVILRSVKDASPQQVERGAIAEPEEKQLVVLRAGAVLREINFDAPQCVLVLHETARYEGPRDIEGLMVRQV</sequence>
<comment type="caution">
    <text evidence="2">The sequence shown here is derived from an EMBL/GenBank/DDBJ whole genome shotgun (WGS) entry which is preliminary data.</text>
</comment>
<protein>
    <submittedName>
        <fullName evidence="2">Uncharacterized protein</fullName>
    </submittedName>
</protein>
<gene>
    <name evidence="2" type="ORF">FCN80_15460</name>
</gene>
<dbReference type="RefSeq" id="WP_136991067.1">
    <property type="nucleotide sequence ID" value="NZ_SZPQ01000022.1"/>
</dbReference>
<evidence type="ECO:0000313" key="3">
    <source>
        <dbReference type="Proteomes" id="UP000305202"/>
    </source>
</evidence>
<organism evidence="2 3">
    <name type="scientific">Martelella alba</name>
    <dbReference type="NCBI Taxonomy" id="2590451"/>
    <lineage>
        <taxon>Bacteria</taxon>
        <taxon>Pseudomonadati</taxon>
        <taxon>Pseudomonadota</taxon>
        <taxon>Alphaproteobacteria</taxon>
        <taxon>Hyphomicrobiales</taxon>
        <taxon>Aurantimonadaceae</taxon>
        <taxon>Martelella</taxon>
    </lineage>
</organism>
<accession>A0ABY2SI97</accession>
<keyword evidence="3" id="KW-1185">Reference proteome</keyword>
<name>A0ABY2SI97_9HYPH</name>
<evidence type="ECO:0000313" key="2">
    <source>
        <dbReference type="EMBL" id="TKI05101.1"/>
    </source>
</evidence>